<feature type="non-terminal residue" evidence="2">
    <location>
        <position position="114"/>
    </location>
</feature>
<evidence type="ECO:0000256" key="1">
    <source>
        <dbReference type="SAM" id="MobiDB-lite"/>
    </source>
</evidence>
<organism evidence="2">
    <name type="scientific">uncultured Thermomicrobiales bacterium</name>
    <dbReference type="NCBI Taxonomy" id="1645740"/>
    <lineage>
        <taxon>Bacteria</taxon>
        <taxon>Pseudomonadati</taxon>
        <taxon>Thermomicrobiota</taxon>
        <taxon>Thermomicrobia</taxon>
        <taxon>Thermomicrobiales</taxon>
        <taxon>environmental samples</taxon>
    </lineage>
</organism>
<name>A0A6J4UUL6_9BACT</name>
<evidence type="ECO:0000313" key="2">
    <source>
        <dbReference type="EMBL" id="CAA9556943.1"/>
    </source>
</evidence>
<dbReference type="AlphaFoldDB" id="A0A6J4UUL6"/>
<feature type="compositionally biased region" description="Basic and acidic residues" evidence="1">
    <location>
        <begin position="1"/>
        <end position="11"/>
    </location>
</feature>
<feature type="region of interest" description="Disordered" evidence="1">
    <location>
        <begin position="1"/>
        <end position="20"/>
    </location>
</feature>
<protein>
    <submittedName>
        <fullName evidence="2">Uncharacterized protein</fullName>
    </submittedName>
</protein>
<reference evidence="2" key="1">
    <citation type="submission" date="2020-02" db="EMBL/GenBank/DDBJ databases">
        <authorList>
            <person name="Meier V. D."/>
        </authorList>
    </citation>
    <scope>NUCLEOTIDE SEQUENCE</scope>
    <source>
        <strain evidence="2">AVDCRST_MAG73</strain>
    </source>
</reference>
<dbReference type="EMBL" id="CADCWE010000224">
    <property type="protein sequence ID" value="CAA9556943.1"/>
    <property type="molecule type" value="Genomic_DNA"/>
</dbReference>
<accession>A0A6J4UUL6</accession>
<sequence length="114" mass="12327">MDDHGNGRERAAAGAALPETPHELPIDRAKVDALLERVRGGERIDLLDELLAAVDWRAGFGGEGGAPLDLDGVARLSAYYRQKFADVGAVFLAELLSTEFMTEQRARGDVVFSD</sequence>
<proteinExistence type="predicted"/>
<gene>
    <name evidence="2" type="ORF">AVDCRST_MAG73-3353</name>
</gene>